<keyword evidence="2" id="KW-0560">Oxidoreductase</keyword>
<dbReference type="EMBL" id="UINC01087763">
    <property type="protein sequence ID" value="SVC37408.1"/>
    <property type="molecule type" value="Genomic_DNA"/>
</dbReference>
<evidence type="ECO:0000259" key="3">
    <source>
        <dbReference type="SMART" id="SM00822"/>
    </source>
</evidence>
<evidence type="ECO:0000256" key="1">
    <source>
        <dbReference type="ARBA" id="ARBA00006484"/>
    </source>
</evidence>
<feature type="domain" description="Ketoreductase" evidence="3">
    <location>
        <begin position="1"/>
        <end position="181"/>
    </location>
</feature>
<dbReference type="AlphaFoldDB" id="A0A382LKV1"/>
<dbReference type="PRINTS" id="PR00080">
    <property type="entry name" value="SDRFAMILY"/>
</dbReference>
<dbReference type="PANTHER" id="PTHR43391">
    <property type="entry name" value="RETINOL DEHYDROGENASE-RELATED"/>
    <property type="match status" value="1"/>
</dbReference>
<dbReference type="InterPro" id="IPR002347">
    <property type="entry name" value="SDR_fam"/>
</dbReference>
<feature type="non-terminal residue" evidence="4">
    <location>
        <position position="1"/>
    </location>
</feature>
<gene>
    <name evidence="4" type="ORF">METZ01_LOCUS290262</name>
</gene>
<reference evidence="4" key="1">
    <citation type="submission" date="2018-05" db="EMBL/GenBank/DDBJ databases">
        <authorList>
            <person name="Lanie J.A."/>
            <person name="Ng W.-L."/>
            <person name="Kazmierczak K.M."/>
            <person name="Andrzejewski T.M."/>
            <person name="Davidsen T.M."/>
            <person name="Wayne K.J."/>
            <person name="Tettelin H."/>
            <person name="Glass J.I."/>
            <person name="Rusch D."/>
            <person name="Podicherti R."/>
            <person name="Tsui H.-C.T."/>
            <person name="Winkler M.E."/>
        </authorList>
    </citation>
    <scope>NUCLEOTIDE SEQUENCE</scope>
</reference>
<evidence type="ECO:0000313" key="4">
    <source>
        <dbReference type="EMBL" id="SVC37408.1"/>
    </source>
</evidence>
<protein>
    <recommendedName>
        <fullName evidence="3">Ketoreductase domain-containing protein</fullName>
    </recommendedName>
</protein>
<dbReference type="SMART" id="SM00822">
    <property type="entry name" value="PKS_KR"/>
    <property type="match status" value="1"/>
</dbReference>
<dbReference type="CDD" id="cd05233">
    <property type="entry name" value="SDR_c"/>
    <property type="match status" value="1"/>
</dbReference>
<accession>A0A382LKV1</accession>
<name>A0A382LKV1_9ZZZZ</name>
<dbReference type="GO" id="GO:0016491">
    <property type="term" value="F:oxidoreductase activity"/>
    <property type="evidence" value="ECO:0007669"/>
    <property type="project" value="UniProtKB-KW"/>
</dbReference>
<proteinExistence type="inferred from homology"/>
<evidence type="ECO:0000256" key="2">
    <source>
        <dbReference type="ARBA" id="ARBA00023002"/>
    </source>
</evidence>
<dbReference type="Pfam" id="PF00106">
    <property type="entry name" value="adh_short"/>
    <property type="match status" value="1"/>
</dbReference>
<dbReference type="SUPFAM" id="SSF51735">
    <property type="entry name" value="NAD(P)-binding Rossmann-fold domains"/>
    <property type="match status" value="1"/>
</dbReference>
<comment type="similarity">
    <text evidence="1">Belongs to the short-chain dehydrogenases/reductases (SDR) family.</text>
</comment>
<dbReference type="InterPro" id="IPR036291">
    <property type="entry name" value="NAD(P)-bd_dom_sf"/>
</dbReference>
<dbReference type="InterPro" id="IPR057326">
    <property type="entry name" value="KR_dom"/>
</dbReference>
<organism evidence="4">
    <name type="scientific">marine metagenome</name>
    <dbReference type="NCBI Taxonomy" id="408172"/>
    <lineage>
        <taxon>unclassified sequences</taxon>
        <taxon>metagenomes</taxon>
        <taxon>ecological metagenomes</taxon>
    </lineage>
</organism>
<dbReference type="PANTHER" id="PTHR43391:SF82">
    <property type="entry name" value="OXIDOREDUCTASE SADH-RELATED"/>
    <property type="match status" value="1"/>
</dbReference>
<dbReference type="Gene3D" id="3.40.50.720">
    <property type="entry name" value="NAD(P)-binding Rossmann-like Domain"/>
    <property type="match status" value="1"/>
</dbReference>
<dbReference type="PRINTS" id="PR00081">
    <property type="entry name" value="GDHRDH"/>
</dbReference>
<sequence length="268" mass="28896">VVTGAASGIGRALASQLAHKGSILALVDINATELEVTRKAITEGGGRATMHNADVASQEQVRRMSAEVIKRHGTVHAVVNNAGAELIERFDTVKYEDMEWVMSVNFWGIIHVTRAFLDHLVGHDDAHLVNVSSVMGLKGTASQTIYAASKFAVRGFTESLKQELRGTGVTVSCVYPGVVDTNLVLHARLAEQIDRDAMLRSFQVQALHSAPEAAAAIVKGILGGKERILIGADARLLDRLQRLFPASYDKVVSTPVLRKVIAALWGTR</sequence>